<dbReference type="EMBL" id="JBJXBP010000003">
    <property type="protein sequence ID" value="KAL3840163.1"/>
    <property type="molecule type" value="Genomic_DNA"/>
</dbReference>
<name>A0ABD3TVA4_9LAMI</name>
<reference evidence="2 3" key="1">
    <citation type="submission" date="2024-12" db="EMBL/GenBank/DDBJ databases">
        <title>The unique morphological basis and parallel evolutionary history of personate flowers in Penstemon.</title>
        <authorList>
            <person name="Depatie T.H."/>
            <person name="Wessinger C.A."/>
        </authorList>
    </citation>
    <scope>NUCLEOTIDE SEQUENCE [LARGE SCALE GENOMIC DNA]</scope>
    <source>
        <strain evidence="2">WTNN_2</strain>
        <tissue evidence="2">Leaf</tissue>
    </source>
</reference>
<keyword evidence="3" id="KW-1185">Reference proteome</keyword>
<dbReference type="PANTHER" id="PTHR48411:SF1">
    <property type="entry name" value="OS01G0948300 PROTEIN"/>
    <property type="match status" value="1"/>
</dbReference>
<dbReference type="InterPro" id="IPR001251">
    <property type="entry name" value="CRAL-TRIO_dom"/>
</dbReference>
<feature type="domain" description="CRAL-TRIO" evidence="1">
    <location>
        <begin position="17"/>
        <end position="170"/>
    </location>
</feature>
<evidence type="ECO:0000313" key="2">
    <source>
        <dbReference type="EMBL" id="KAL3840163.1"/>
    </source>
</evidence>
<accession>A0ABD3TVA4</accession>
<dbReference type="Gene3D" id="3.40.525.10">
    <property type="entry name" value="CRAL-TRIO lipid binding domain"/>
    <property type="match status" value="1"/>
</dbReference>
<dbReference type="Proteomes" id="UP001634393">
    <property type="component" value="Unassembled WGS sequence"/>
</dbReference>
<sequence length="207" mass="23753">MNNFTTPPFSPSEQEKLIQKLEIFKIQGRDKRGHPVFRIIGKLFPARLVSAEAVKKYLEEKIFPSLSEKPFSVVYVHTDVNRGENFPGISALKLIYEAIPVKVRENLVAFYFLHPGLQSRLYLATFGRLHFAGSSGLYGKLRYINRLEFLWDKVRRNEIEIPEFVYDFDEEMECCSTMDYGLESDHPGNGAPTPDSSVSTYSMRCIA</sequence>
<evidence type="ECO:0000313" key="3">
    <source>
        <dbReference type="Proteomes" id="UP001634393"/>
    </source>
</evidence>
<dbReference type="AlphaFoldDB" id="A0ABD3TVA4"/>
<evidence type="ECO:0000259" key="1">
    <source>
        <dbReference type="SMART" id="SM00516"/>
    </source>
</evidence>
<organism evidence="2 3">
    <name type="scientific">Penstemon smallii</name>
    <dbReference type="NCBI Taxonomy" id="265156"/>
    <lineage>
        <taxon>Eukaryota</taxon>
        <taxon>Viridiplantae</taxon>
        <taxon>Streptophyta</taxon>
        <taxon>Embryophyta</taxon>
        <taxon>Tracheophyta</taxon>
        <taxon>Spermatophyta</taxon>
        <taxon>Magnoliopsida</taxon>
        <taxon>eudicotyledons</taxon>
        <taxon>Gunneridae</taxon>
        <taxon>Pentapetalae</taxon>
        <taxon>asterids</taxon>
        <taxon>lamiids</taxon>
        <taxon>Lamiales</taxon>
        <taxon>Plantaginaceae</taxon>
        <taxon>Cheloneae</taxon>
        <taxon>Penstemon</taxon>
    </lineage>
</organism>
<dbReference type="Pfam" id="PF13716">
    <property type="entry name" value="CRAL_TRIO_2"/>
    <property type="match status" value="1"/>
</dbReference>
<proteinExistence type="predicted"/>
<dbReference type="PANTHER" id="PTHR48411">
    <property type="entry name" value="OS01G0948300 PROTEIN"/>
    <property type="match status" value="1"/>
</dbReference>
<dbReference type="SMART" id="SM00516">
    <property type="entry name" value="SEC14"/>
    <property type="match status" value="1"/>
</dbReference>
<protein>
    <recommendedName>
        <fullName evidence="1">CRAL-TRIO domain-containing protein</fullName>
    </recommendedName>
</protein>
<dbReference type="InterPro" id="IPR036865">
    <property type="entry name" value="CRAL-TRIO_dom_sf"/>
</dbReference>
<comment type="caution">
    <text evidence="2">The sequence shown here is derived from an EMBL/GenBank/DDBJ whole genome shotgun (WGS) entry which is preliminary data.</text>
</comment>
<gene>
    <name evidence="2" type="ORF">ACJIZ3_024754</name>
</gene>